<keyword evidence="1 2" id="KW-0645">Protease</keyword>
<evidence type="ECO:0000256" key="3">
    <source>
        <dbReference type="SAM" id="MobiDB-lite"/>
    </source>
</evidence>
<dbReference type="Gene3D" id="3.30.230.10">
    <property type="match status" value="1"/>
</dbReference>
<sequence>MPITRLSPEQLRLRVDPAQLPPDTAALVDEALPWIGQQRAAQAARFGLRILQPDYHLFVLGEVGSGRSTLLLQMMAEEAARRPVPPDLCYLHNVEAPEQPLALRLPAGEGRLLRTLMQEFAQGLQREIPKRLAAPDVKSECERLASRARAEEDTGYAALSAFAEARRFSLVRDEGRLIFTLRDESGQPLTADKALGLDREQQGRLDAAEDELRLEIARFLEQSREREQRLGEALLALRRQLLKPLLEQLLQPVRQAMRKQIKDAVKLGRYFEQLLVHLLANLGLFQSGDEDEQTRRDALERLLARLRVNIVVDHHDSRAAPVLRDDNPLFRELFGSIDYQSEDDVLLTDFSRIRAGSLLKAHGGFLMLHLRDLLADEQVWEKLRRFLRSGRLQIEEPGMLYAPSAAVSLKPEAVDVDVKLVLIASVEEFYQLQEADPEFARRFRCKVDFADAFEASEPAYRAMAVFVSHCCARLGLPHLTAAAVAAVIEQGHREAEDQRRLSALFGRSEALLIEAAALASEAGRARVEAEDVAAALQARIERHNYPEQQMQEAISDGERLLLVDGQRVGQINGLTVVELGDYEFGFPVRVTASTHAGDEGLLNIEREVEMSGPIHDKGVLILHSYLSALFGHLAPLALNAAVVFEQEYNGVEGDSASCAEFYALLSALSGVPLRQDLAVTGALNQHGEVLPVGGINEKIEGFFLSCQRQGLNGRQGVLIPERNRRHLMLSPALIEAARQGLFHVYTVSSAAAGMSLLTGMDFGELCASTRSYPPHTVLGRAQQTLQDYRRACGDAEAGGKGSALRGAMPAASSSRPVRWPAGQRGPRRKP</sequence>
<evidence type="ECO:0000313" key="6">
    <source>
        <dbReference type="Proteomes" id="UP001246372"/>
    </source>
</evidence>
<dbReference type="PRINTS" id="PR00830">
    <property type="entry name" value="ENDOLAPTASE"/>
</dbReference>
<reference evidence="5" key="1">
    <citation type="submission" date="2023-09" db="EMBL/GenBank/DDBJ databases">
        <title>Paucibacter sp. APW11 Genome sequencing and assembly.</title>
        <authorList>
            <person name="Kim I."/>
        </authorList>
    </citation>
    <scope>NUCLEOTIDE SEQUENCE</scope>
    <source>
        <strain evidence="5">APW11</strain>
    </source>
</reference>
<dbReference type="InterPro" id="IPR046844">
    <property type="entry name" value="Lon-like_helical"/>
</dbReference>
<dbReference type="GO" id="GO:0005524">
    <property type="term" value="F:ATP binding"/>
    <property type="evidence" value="ECO:0007669"/>
    <property type="project" value="UniProtKB-KW"/>
</dbReference>
<dbReference type="Pfam" id="PF13654">
    <property type="entry name" value="AAA_32"/>
    <property type="match status" value="1"/>
</dbReference>
<dbReference type="Gene3D" id="1.10.8.60">
    <property type="match status" value="1"/>
</dbReference>
<keyword evidence="2" id="KW-0720">Serine protease</keyword>
<dbReference type="PANTHER" id="PTHR10046">
    <property type="entry name" value="ATP DEPENDENT LON PROTEASE FAMILY MEMBER"/>
    <property type="match status" value="1"/>
</dbReference>
<dbReference type="Pfam" id="PF20437">
    <property type="entry name" value="LonC_helical"/>
    <property type="match status" value="1"/>
</dbReference>
<protein>
    <recommendedName>
        <fullName evidence="2">endopeptidase La</fullName>
        <ecNumber evidence="2">3.4.21.53</ecNumber>
    </recommendedName>
</protein>
<keyword evidence="5" id="KW-0547">Nucleotide-binding</keyword>
<comment type="catalytic activity">
    <reaction evidence="2">
        <text>Hydrolysis of proteins in presence of ATP.</text>
        <dbReference type="EC" id="3.4.21.53"/>
    </reaction>
</comment>
<organism evidence="5 6">
    <name type="scientific">Roseateles aquae</name>
    <dbReference type="NCBI Taxonomy" id="3077235"/>
    <lineage>
        <taxon>Bacteria</taxon>
        <taxon>Pseudomonadati</taxon>
        <taxon>Pseudomonadota</taxon>
        <taxon>Betaproteobacteria</taxon>
        <taxon>Burkholderiales</taxon>
        <taxon>Sphaerotilaceae</taxon>
        <taxon>Roseateles</taxon>
    </lineage>
</organism>
<name>A0ABU3PE87_9BURK</name>
<evidence type="ECO:0000256" key="1">
    <source>
        <dbReference type="ARBA" id="ARBA00022670"/>
    </source>
</evidence>
<dbReference type="SUPFAM" id="SSF54211">
    <property type="entry name" value="Ribosomal protein S5 domain 2-like"/>
    <property type="match status" value="1"/>
</dbReference>
<dbReference type="Gene3D" id="3.40.50.300">
    <property type="entry name" value="P-loop containing nucleotide triphosphate hydrolases"/>
    <property type="match status" value="2"/>
</dbReference>
<dbReference type="InterPro" id="IPR020568">
    <property type="entry name" value="Ribosomal_Su5_D2-typ_SF"/>
</dbReference>
<feature type="active site" evidence="2">
    <location>
        <position position="655"/>
    </location>
</feature>
<keyword evidence="6" id="KW-1185">Reference proteome</keyword>
<evidence type="ECO:0000313" key="5">
    <source>
        <dbReference type="EMBL" id="MDT9000418.1"/>
    </source>
</evidence>
<dbReference type="Proteomes" id="UP001246372">
    <property type="component" value="Unassembled WGS sequence"/>
</dbReference>
<dbReference type="Pfam" id="PF05362">
    <property type="entry name" value="Lon_C"/>
    <property type="match status" value="1"/>
</dbReference>
<proteinExistence type="inferred from homology"/>
<dbReference type="EMBL" id="JAVXZY010000005">
    <property type="protein sequence ID" value="MDT9000418.1"/>
    <property type="molecule type" value="Genomic_DNA"/>
</dbReference>
<dbReference type="RefSeq" id="WP_315650993.1">
    <property type="nucleotide sequence ID" value="NZ_JAVXZY010000005.1"/>
</dbReference>
<dbReference type="Pfam" id="PF20436">
    <property type="entry name" value="LonB_AAA-LID"/>
    <property type="match status" value="1"/>
</dbReference>
<accession>A0ABU3PE87</accession>
<dbReference type="InterPro" id="IPR041699">
    <property type="entry name" value="AAA_32"/>
</dbReference>
<dbReference type="EC" id="3.4.21.53" evidence="2"/>
<dbReference type="InterPro" id="IPR027417">
    <property type="entry name" value="P-loop_NTPase"/>
</dbReference>
<gene>
    <name evidence="5" type="ORF">RQP53_14175</name>
</gene>
<evidence type="ECO:0000256" key="2">
    <source>
        <dbReference type="PROSITE-ProRule" id="PRU01122"/>
    </source>
</evidence>
<feature type="domain" description="Lon proteolytic" evidence="4">
    <location>
        <begin position="565"/>
        <end position="760"/>
    </location>
</feature>
<dbReference type="InterPro" id="IPR027065">
    <property type="entry name" value="Lon_Prtase"/>
</dbReference>
<keyword evidence="5" id="KW-0067">ATP-binding</keyword>
<comment type="caution">
    <text evidence="5">The sequence shown here is derived from an EMBL/GenBank/DDBJ whole genome shotgun (WGS) entry which is preliminary data.</text>
</comment>
<feature type="region of interest" description="Disordered" evidence="3">
    <location>
        <begin position="795"/>
        <end position="830"/>
    </location>
</feature>
<evidence type="ECO:0000259" key="4">
    <source>
        <dbReference type="PROSITE" id="PS51786"/>
    </source>
</evidence>
<keyword evidence="2" id="KW-0378">Hydrolase</keyword>
<dbReference type="InterPro" id="IPR008269">
    <property type="entry name" value="Lon_proteolytic"/>
</dbReference>
<dbReference type="InterPro" id="IPR014721">
    <property type="entry name" value="Ribsml_uS5_D2-typ_fold_subgr"/>
</dbReference>
<feature type="active site" evidence="2">
    <location>
        <position position="698"/>
    </location>
</feature>
<dbReference type="PROSITE" id="PS51786">
    <property type="entry name" value="LON_PROTEOLYTIC"/>
    <property type="match status" value="1"/>
</dbReference>
<dbReference type="InterPro" id="IPR046843">
    <property type="entry name" value="LonB_AAA-LID"/>
</dbReference>
<comment type="similarity">
    <text evidence="2">Belongs to the peptidase S16 family.</text>
</comment>